<evidence type="ECO:0000313" key="6">
    <source>
        <dbReference type="Proteomes" id="UP000198571"/>
    </source>
</evidence>
<dbReference type="HAMAP" id="MF_00213">
    <property type="entry name" value="HypA_HybF"/>
    <property type="match status" value="1"/>
</dbReference>
<evidence type="ECO:0000313" key="5">
    <source>
        <dbReference type="EMBL" id="SER81778.1"/>
    </source>
</evidence>
<feature type="binding site" evidence="4">
    <location>
        <position position="79"/>
    </location>
    <ligand>
        <name>Zn(2+)</name>
        <dbReference type="ChEBI" id="CHEBI:29105"/>
    </ligand>
</feature>
<protein>
    <recommendedName>
        <fullName evidence="4">Hydrogenase maturation factor HypA</fullName>
    </recommendedName>
</protein>
<gene>
    <name evidence="4" type="primary">hypA</name>
    <name evidence="5" type="ORF">SAMN05518684_104110</name>
</gene>
<keyword evidence="6" id="KW-1185">Reference proteome</keyword>
<evidence type="ECO:0000256" key="1">
    <source>
        <dbReference type="ARBA" id="ARBA00022596"/>
    </source>
</evidence>
<keyword evidence="2 4" id="KW-0479">Metal-binding</keyword>
<dbReference type="GO" id="GO:0016151">
    <property type="term" value="F:nickel cation binding"/>
    <property type="evidence" value="ECO:0007669"/>
    <property type="project" value="UniProtKB-UniRule"/>
</dbReference>
<dbReference type="RefSeq" id="WP_093048813.1">
    <property type="nucleotide sequence ID" value="NZ_FOGT01000004.1"/>
</dbReference>
<dbReference type="PANTHER" id="PTHR34535:SF3">
    <property type="entry name" value="HYDROGENASE MATURATION FACTOR HYPA"/>
    <property type="match status" value="1"/>
</dbReference>
<dbReference type="OrthoDB" id="9800361at2"/>
<dbReference type="GO" id="GO:0051604">
    <property type="term" value="P:protein maturation"/>
    <property type="evidence" value="ECO:0007669"/>
    <property type="project" value="InterPro"/>
</dbReference>
<evidence type="ECO:0000256" key="4">
    <source>
        <dbReference type="HAMAP-Rule" id="MF_00213"/>
    </source>
</evidence>
<feature type="binding site" evidence="4">
    <location>
        <position position="92"/>
    </location>
    <ligand>
        <name>Zn(2+)</name>
        <dbReference type="ChEBI" id="CHEBI:29105"/>
    </ligand>
</feature>
<comment type="similarity">
    <text evidence="4">Belongs to the HypA/HybF family.</text>
</comment>
<feature type="binding site" evidence="4">
    <location>
        <position position="76"/>
    </location>
    <ligand>
        <name>Zn(2+)</name>
        <dbReference type="ChEBI" id="CHEBI:29105"/>
    </ligand>
</feature>
<sequence length="121" mass="13731">MHELSLMAELIKLVSEDAHDRGIIKVSKIDVIVGDLSNVLPEALEEAFIYLRPRVEALFDEQTELHVIREEARAACRSCRTEFVPDYRIAFCPVCRLPTSELLSGETFRVESYEGCDEDGN</sequence>
<dbReference type="PIRSF" id="PIRSF004761">
    <property type="entry name" value="Hydrgn_mat_HypA"/>
    <property type="match status" value="1"/>
</dbReference>
<comment type="function">
    <text evidence="4">Involved in the maturation of [NiFe] hydrogenases. Required for nickel insertion into the metal center of the hydrogenase.</text>
</comment>
<evidence type="ECO:0000256" key="2">
    <source>
        <dbReference type="ARBA" id="ARBA00022723"/>
    </source>
</evidence>
<evidence type="ECO:0000256" key="3">
    <source>
        <dbReference type="ARBA" id="ARBA00022833"/>
    </source>
</evidence>
<dbReference type="GO" id="GO:0008270">
    <property type="term" value="F:zinc ion binding"/>
    <property type="evidence" value="ECO:0007669"/>
    <property type="project" value="UniProtKB-UniRule"/>
</dbReference>
<accession>A0A1H9SA37</accession>
<feature type="binding site" evidence="4">
    <location>
        <position position="2"/>
    </location>
    <ligand>
        <name>Ni(2+)</name>
        <dbReference type="ChEBI" id="CHEBI:49786"/>
    </ligand>
</feature>
<dbReference type="Proteomes" id="UP000198571">
    <property type="component" value="Unassembled WGS sequence"/>
</dbReference>
<organism evidence="5 6">
    <name type="scientific">Salipaludibacillus aurantiacus</name>
    <dbReference type="NCBI Taxonomy" id="1601833"/>
    <lineage>
        <taxon>Bacteria</taxon>
        <taxon>Bacillati</taxon>
        <taxon>Bacillota</taxon>
        <taxon>Bacilli</taxon>
        <taxon>Bacillales</taxon>
        <taxon>Bacillaceae</taxon>
    </lineage>
</organism>
<dbReference type="PANTHER" id="PTHR34535">
    <property type="entry name" value="HYDROGENASE MATURATION FACTOR HYPA"/>
    <property type="match status" value="1"/>
</dbReference>
<feature type="binding site" evidence="4">
    <location>
        <position position="95"/>
    </location>
    <ligand>
        <name>Zn(2+)</name>
        <dbReference type="ChEBI" id="CHEBI:29105"/>
    </ligand>
</feature>
<dbReference type="Pfam" id="PF01155">
    <property type="entry name" value="HypA"/>
    <property type="match status" value="1"/>
</dbReference>
<reference evidence="6" key="1">
    <citation type="submission" date="2016-10" db="EMBL/GenBank/DDBJ databases">
        <authorList>
            <person name="Varghese N."/>
            <person name="Submissions S."/>
        </authorList>
    </citation>
    <scope>NUCLEOTIDE SEQUENCE [LARGE SCALE GENOMIC DNA]</scope>
    <source>
        <strain evidence="6">S9</strain>
    </source>
</reference>
<dbReference type="Gene3D" id="3.30.2320.80">
    <property type="match status" value="1"/>
</dbReference>
<proteinExistence type="inferred from homology"/>
<dbReference type="InterPro" id="IPR000688">
    <property type="entry name" value="HypA/HybF"/>
</dbReference>
<keyword evidence="1 4" id="KW-0533">Nickel</keyword>
<dbReference type="AlphaFoldDB" id="A0A1H9SA37"/>
<dbReference type="STRING" id="1601833.SAMN05518684_104110"/>
<keyword evidence="3 4" id="KW-0862">Zinc</keyword>
<dbReference type="EMBL" id="FOGT01000004">
    <property type="protein sequence ID" value="SER81778.1"/>
    <property type="molecule type" value="Genomic_DNA"/>
</dbReference>
<name>A0A1H9SA37_9BACI</name>